<comment type="similarity">
    <text evidence="2">Belongs to the TatC family.</text>
</comment>
<dbReference type="PANTHER" id="PTHR30371">
    <property type="entry name" value="SEC-INDEPENDENT PROTEIN TRANSLOCASE PROTEIN TATC"/>
    <property type="match status" value="1"/>
</dbReference>
<reference evidence="7 8" key="1">
    <citation type="journal article" date="2015" name="Genome Biol. Evol.">
        <title>Comparative Genomics of a Bacterivorous Green Alga Reveals Evolutionary Causalities and Consequences of Phago-Mixotrophic Mode of Nutrition.</title>
        <authorList>
            <person name="Burns J.A."/>
            <person name="Paasch A."/>
            <person name="Narechania A."/>
            <person name="Kim E."/>
        </authorList>
    </citation>
    <scope>NUCLEOTIDE SEQUENCE [LARGE SCALE GENOMIC DNA]</scope>
    <source>
        <strain evidence="7 8">PLY_AMNH</strain>
    </source>
</reference>
<evidence type="ECO:0000313" key="8">
    <source>
        <dbReference type="Proteomes" id="UP001190700"/>
    </source>
</evidence>
<dbReference type="PANTHER" id="PTHR30371:SF0">
    <property type="entry name" value="SEC-INDEPENDENT PROTEIN TRANSLOCASE PROTEIN TATC, CHLOROPLASTIC-RELATED"/>
    <property type="match status" value="1"/>
</dbReference>
<dbReference type="GO" id="GO:0033281">
    <property type="term" value="C:TAT protein transport complex"/>
    <property type="evidence" value="ECO:0007669"/>
    <property type="project" value="TreeGrafter"/>
</dbReference>
<dbReference type="InterPro" id="IPR002033">
    <property type="entry name" value="TatC"/>
</dbReference>
<feature type="transmembrane region" description="Helical" evidence="6">
    <location>
        <begin position="279"/>
        <end position="298"/>
    </location>
</feature>
<dbReference type="Pfam" id="PF00902">
    <property type="entry name" value="TatC"/>
    <property type="match status" value="1"/>
</dbReference>
<dbReference type="GO" id="GO:0065002">
    <property type="term" value="P:intracellular protein transmembrane transport"/>
    <property type="evidence" value="ECO:0007669"/>
    <property type="project" value="TreeGrafter"/>
</dbReference>
<dbReference type="Proteomes" id="UP001190700">
    <property type="component" value="Unassembled WGS sequence"/>
</dbReference>
<comment type="caution">
    <text evidence="7">The sequence shown here is derived from an EMBL/GenBank/DDBJ whole genome shotgun (WGS) entry which is preliminary data.</text>
</comment>
<feature type="transmembrane region" description="Helical" evidence="6">
    <location>
        <begin position="110"/>
        <end position="128"/>
    </location>
</feature>
<dbReference type="EMBL" id="LGRX02034311">
    <property type="protein sequence ID" value="KAK3238168.1"/>
    <property type="molecule type" value="Genomic_DNA"/>
</dbReference>
<protein>
    <recommendedName>
        <fullName evidence="9">Sec-independent protein translocase protein TATC, chloroplastic</fullName>
    </recommendedName>
</protein>
<keyword evidence="8" id="KW-1185">Reference proteome</keyword>
<dbReference type="PROSITE" id="PS01218">
    <property type="entry name" value="TATC"/>
    <property type="match status" value="1"/>
</dbReference>
<proteinExistence type="inferred from homology"/>
<evidence type="ECO:0000256" key="1">
    <source>
        <dbReference type="ARBA" id="ARBA00004141"/>
    </source>
</evidence>
<keyword evidence="5 6" id="KW-0472">Membrane</keyword>
<dbReference type="GO" id="GO:0009977">
    <property type="term" value="F:proton motive force dependent protein transmembrane transporter activity"/>
    <property type="evidence" value="ECO:0007669"/>
    <property type="project" value="TreeGrafter"/>
</dbReference>
<feature type="transmembrane region" description="Helical" evidence="6">
    <location>
        <begin position="164"/>
        <end position="183"/>
    </location>
</feature>
<evidence type="ECO:0000256" key="3">
    <source>
        <dbReference type="ARBA" id="ARBA00022692"/>
    </source>
</evidence>
<dbReference type="PRINTS" id="PR01840">
    <property type="entry name" value="TATCFAMILY"/>
</dbReference>
<sequence>MALTLSFGPVHVRKSVLAHKATYNFPRRNLLSNKCVRTSKYSTKSRTACSSNTEGELPTEPMQIAKQSAELAALEDKTPVQSFLFPDPEELPNDVEMTIWEHFDELRERVFVAAIVSGIAIVSCFLFSRDLVVFLEDPVVSKGVRFLQLSPGEYFFTTVKTSGYTGLLLAAPSIIYEVAAFVIPGLTLSERRILGPIVLGSSVLFYAGIAFSYAILVPAALNFFVSYSEGAVESLWSIDQYFEFVLVLLLGTGLSFQVPVIQLLLGTTGIITSEQMFSIWRYVIVGAVIAAAVITPSTDPFTQTLLAGPLIGLYFGGAAAVRALENSRSDTP</sequence>
<evidence type="ECO:0000256" key="4">
    <source>
        <dbReference type="ARBA" id="ARBA00022989"/>
    </source>
</evidence>
<evidence type="ECO:0000256" key="2">
    <source>
        <dbReference type="ARBA" id="ARBA00008882"/>
    </source>
</evidence>
<name>A0AAE0BKB3_9CHLO</name>
<dbReference type="NCBIfam" id="TIGR00945">
    <property type="entry name" value="tatC"/>
    <property type="match status" value="1"/>
</dbReference>
<feature type="transmembrane region" description="Helical" evidence="6">
    <location>
        <begin position="304"/>
        <end position="324"/>
    </location>
</feature>
<evidence type="ECO:0000313" key="7">
    <source>
        <dbReference type="EMBL" id="KAK3238168.1"/>
    </source>
</evidence>
<comment type="subcellular location">
    <subcellularLocation>
        <location evidence="1">Membrane</location>
        <topology evidence="1">Multi-pass membrane protein</topology>
    </subcellularLocation>
</comment>
<dbReference type="GO" id="GO:0043953">
    <property type="term" value="P:protein transport by the Tat complex"/>
    <property type="evidence" value="ECO:0007669"/>
    <property type="project" value="TreeGrafter"/>
</dbReference>
<evidence type="ECO:0000256" key="5">
    <source>
        <dbReference type="ARBA" id="ARBA00023136"/>
    </source>
</evidence>
<evidence type="ECO:0000256" key="6">
    <source>
        <dbReference type="SAM" id="Phobius"/>
    </source>
</evidence>
<gene>
    <name evidence="7" type="ORF">CYMTET_51789</name>
</gene>
<feature type="transmembrane region" description="Helical" evidence="6">
    <location>
        <begin position="203"/>
        <end position="224"/>
    </location>
</feature>
<accession>A0AAE0BKB3</accession>
<keyword evidence="3 6" id="KW-0812">Transmembrane</keyword>
<dbReference type="InterPro" id="IPR019820">
    <property type="entry name" value="Sec-indep_translocase_CS"/>
</dbReference>
<organism evidence="7 8">
    <name type="scientific">Cymbomonas tetramitiformis</name>
    <dbReference type="NCBI Taxonomy" id="36881"/>
    <lineage>
        <taxon>Eukaryota</taxon>
        <taxon>Viridiplantae</taxon>
        <taxon>Chlorophyta</taxon>
        <taxon>Pyramimonadophyceae</taxon>
        <taxon>Pyramimonadales</taxon>
        <taxon>Pyramimonadaceae</taxon>
        <taxon>Cymbomonas</taxon>
    </lineage>
</organism>
<keyword evidence="4 6" id="KW-1133">Transmembrane helix</keyword>
<dbReference type="HAMAP" id="MF_00902">
    <property type="entry name" value="TatC"/>
    <property type="match status" value="1"/>
</dbReference>
<dbReference type="AlphaFoldDB" id="A0AAE0BKB3"/>
<evidence type="ECO:0008006" key="9">
    <source>
        <dbReference type="Google" id="ProtNLM"/>
    </source>
</evidence>
<feature type="transmembrane region" description="Helical" evidence="6">
    <location>
        <begin position="244"/>
        <end position="267"/>
    </location>
</feature>